<reference evidence="8 9" key="1">
    <citation type="submission" date="2023-11" db="EMBL/GenBank/DDBJ databases">
        <title>Dfirmibasis_genome.</title>
        <authorList>
            <person name="Edelbroek B."/>
            <person name="Kjellin J."/>
            <person name="Jerlstrom-Hultqvist J."/>
            <person name="Soderbom F."/>
        </authorList>
    </citation>
    <scope>NUCLEOTIDE SEQUENCE [LARGE SCALE GENOMIC DNA]</scope>
    <source>
        <strain evidence="8 9">TNS-C-14</strain>
    </source>
</reference>
<evidence type="ECO:0000259" key="5">
    <source>
        <dbReference type="Pfam" id="PF03178"/>
    </source>
</evidence>
<evidence type="ECO:0000256" key="2">
    <source>
        <dbReference type="ARBA" id="ARBA00023242"/>
    </source>
</evidence>
<name>A0AAN7Z062_9MYCE</name>
<accession>A0AAN7Z062</accession>
<proteinExistence type="inferred from homology"/>
<dbReference type="GO" id="GO:0005634">
    <property type="term" value="C:nucleus"/>
    <property type="evidence" value="ECO:0007669"/>
    <property type="project" value="UniProtKB-SubCell"/>
</dbReference>
<evidence type="ECO:0000259" key="6">
    <source>
        <dbReference type="Pfam" id="PF10433"/>
    </source>
</evidence>
<dbReference type="InterPro" id="IPR018846">
    <property type="entry name" value="Beta-prop_RSE1/DDB1/CPSF1_1st"/>
</dbReference>
<evidence type="ECO:0000256" key="3">
    <source>
        <dbReference type="ARBA" id="ARBA00038266"/>
    </source>
</evidence>
<dbReference type="InterPro" id="IPR004871">
    <property type="entry name" value="RSE1/DDB1/CPSF1_C"/>
</dbReference>
<evidence type="ECO:0000259" key="7">
    <source>
        <dbReference type="Pfam" id="PF23726"/>
    </source>
</evidence>
<evidence type="ECO:0000313" key="9">
    <source>
        <dbReference type="Proteomes" id="UP001344447"/>
    </source>
</evidence>
<dbReference type="InterPro" id="IPR036322">
    <property type="entry name" value="WD40_repeat_dom_sf"/>
</dbReference>
<dbReference type="PANTHER" id="PTHR10644">
    <property type="entry name" value="DNA REPAIR/RNA PROCESSING CPSF FAMILY"/>
    <property type="match status" value="1"/>
</dbReference>
<dbReference type="InterPro" id="IPR015943">
    <property type="entry name" value="WD40/YVTN_repeat-like_dom_sf"/>
</dbReference>
<comment type="similarity">
    <text evidence="3">Belongs to the RSE1 family.</text>
</comment>
<dbReference type="Proteomes" id="UP001344447">
    <property type="component" value="Unassembled WGS sequence"/>
</dbReference>
<feature type="domain" description="RSE1/DDB1/CPSF1 second beta-propeller" evidence="7">
    <location>
        <begin position="454"/>
        <end position="804"/>
    </location>
</feature>
<comment type="caution">
    <text evidence="8">The sequence shown here is derived from an EMBL/GenBank/DDBJ whole genome shotgun (WGS) entry which is preliminary data.</text>
</comment>
<feature type="domain" description="RSE1/DDB1/CPSF1 C-terminal" evidence="5">
    <location>
        <begin position="902"/>
        <end position="1221"/>
    </location>
</feature>
<keyword evidence="2" id="KW-0539">Nucleus</keyword>
<gene>
    <name evidence="8" type="ORF">RB653_006428</name>
</gene>
<dbReference type="FunFam" id="2.130.10.10:FF:000640">
    <property type="entry name" value="Splicing factor 3B subunit 3"/>
    <property type="match status" value="1"/>
</dbReference>
<keyword evidence="9" id="KW-1185">Reference proteome</keyword>
<feature type="domain" description="RSE1/DDB1/CPSF1 first beta-propeller" evidence="6">
    <location>
        <begin position="13"/>
        <end position="374"/>
    </location>
</feature>
<dbReference type="EMBL" id="JAVFKY010000001">
    <property type="protein sequence ID" value="KAK5584811.1"/>
    <property type="molecule type" value="Genomic_DNA"/>
</dbReference>
<sequence>MYLYNLTLQRPTSVYQSISGNFSGTKQVEIVLNHGRSLELIRYDENGKMQSVLYSEVFGVVRSIIPFRLTSGTKDYIIVGSDSGRVVILEYNPQKNQFDKIHQETFGRSGCRRIVPGQYLAVDPKGRAFMIGAIEKQKLVYILNRDSSANLTISSPLEAHKSNTIVFSMCGVDVGFENPIFATISVDYTEEDSGSGSIDEIMDEDIGKKKKLLTYYELDLGLNNVVRKWSDQVDDSANIVMSVPGGTEGPGGVLVASEDYIVYRNQDHAEVRSRIPRRYGSDPKKGLLIISHSSHKQKGMFFFLVQSEHGDLYKITLDYQGDQVSQVNVNYFDTIALSNCLTVLKNGFLFSASEFGDHTLYFFKSIGDEEEEGQAKRLEDKDGHLWFKPRNSCGATNTDELKNLEATSHLSSLSPIIDFKTLDLVREENPQLYSLCGTGLNSSLKVLRHGLSVTTITTANLPGIPSGIWTVPKSTSPTAPDQTDKYIVVSFVGTTSVLSVGETIQENHESGILETTTTLLVKSMGDDAIIQVFPTGFRHIKSDLRINEWRAPGRKTIVRASANQSQLAIALSGGEIIYFELDQAGNLIEIIKKDLRRDIACIEISPIPKGRNMARFIAVSDWEGPIRVLSLDRDNCLGQVSMLDTDKVYIESLSIIEMQVNEMGIESSLQQSKKSQNNSSSTTTSSSAASSVTSNMGGSLFLFVGLKNGVVKRATLDSVTGELSDIRTRLLGRKPVKLFKVKVRGSNAMLALSSRVWLNYINQGKLDIIPLSIEPLENASNLSSEQSAESIVATSENKIVIFSIDKLGDLFNQETIKLNATPKRFIIHPQTNYIIILETETNYNTDNLDVEKINEQSEKLYLEKQKELQQEMDIDDEDSNQDSKIEPLKKLFKPKAGKGQWKSYIKIMDPITHEPLESLVLEDGEAGFSVCTCSFGESGEIFLVVGCATGMILNPKSHKSAHLNLYRFIDDGKKLELLYKTEVEEPVYAMAQFQGKLVCGVGKSIRIYDMGKKKLLRKCETKSLPNTIVNIHSLGDRLVVGDIQESIHFIKYKRSENMLYVFADDLAPRWITTSVMIDYDTVAGADKFGNIFVLRLPLSISDEVEEDPTGSKLKFETGTLNGAPHKLEHIANFFVGDTVTTLNKTSLVVGGPEVILYTTISGAIGALIPFTSREDVDFFSTLEMNMRADCLPLCGRDHLAYRSYYFPVKNIIDGDLCEQFSTLSYQKQLTISEELSRSPSEVIKKLEEIRSQKLL</sequence>
<dbReference type="SUPFAM" id="SSF50978">
    <property type="entry name" value="WD40 repeat-like"/>
    <property type="match status" value="1"/>
</dbReference>
<evidence type="ECO:0008006" key="10">
    <source>
        <dbReference type="Google" id="ProtNLM"/>
    </source>
</evidence>
<dbReference type="Pfam" id="PF03178">
    <property type="entry name" value="CPSF_A"/>
    <property type="match status" value="1"/>
</dbReference>
<dbReference type="GO" id="GO:0003676">
    <property type="term" value="F:nucleic acid binding"/>
    <property type="evidence" value="ECO:0007669"/>
    <property type="project" value="InterPro"/>
</dbReference>
<dbReference type="AlphaFoldDB" id="A0AAN7Z062"/>
<dbReference type="InterPro" id="IPR050358">
    <property type="entry name" value="RSE1/DDB1/CFT1"/>
</dbReference>
<dbReference type="InterPro" id="IPR058543">
    <property type="entry name" value="Beta-prop_RSE1/DDB1/CPSF1_2nd"/>
</dbReference>
<dbReference type="Gene3D" id="1.10.150.910">
    <property type="match status" value="1"/>
</dbReference>
<dbReference type="Pfam" id="PF10433">
    <property type="entry name" value="Beta-prop_RSE1_1st"/>
    <property type="match status" value="1"/>
</dbReference>
<evidence type="ECO:0000313" key="8">
    <source>
        <dbReference type="EMBL" id="KAK5584811.1"/>
    </source>
</evidence>
<dbReference type="Pfam" id="PF23726">
    <property type="entry name" value="Beta-prop_RSE1_2nd"/>
    <property type="match status" value="1"/>
</dbReference>
<feature type="region of interest" description="Disordered" evidence="4">
    <location>
        <begin position="667"/>
        <end position="692"/>
    </location>
</feature>
<evidence type="ECO:0000256" key="1">
    <source>
        <dbReference type="ARBA" id="ARBA00004123"/>
    </source>
</evidence>
<comment type="subcellular location">
    <subcellularLocation>
        <location evidence="1">Nucleus</location>
    </subcellularLocation>
</comment>
<evidence type="ECO:0000256" key="4">
    <source>
        <dbReference type="SAM" id="MobiDB-lite"/>
    </source>
</evidence>
<organism evidence="8 9">
    <name type="scientific">Dictyostelium firmibasis</name>
    <dbReference type="NCBI Taxonomy" id="79012"/>
    <lineage>
        <taxon>Eukaryota</taxon>
        <taxon>Amoebozoa</taxon>
        <taxon>Evosea</taxon>
        <taxon>Eumycetozoa</taxon>
        <taxon>Dictyostelia</taxon>
        <taxon>Dictyosteliales</taxon>
        <taxon>Dictyosteliaceae</taxon>
        <taxon>Dictyostelium</taxon>
    </lineage>
</organism>
<dbReference type="FunFam" id="1.10.150.910:FF:000002">
    <property type="entry name" value="Splicing factor 3B subunit 3"/>
    <property type="match status" value="1"/>
</dbReference>
<dbReference type="Gene3D" id="2.130.10.10">
    <property type="entry name" value="YVTN repeat-like/Quinoprotein amine dehydrogenase"/>
    <property type="match status" value="3"/>
</dbReference>
<protein>
    <recommendedName>
        <fullName evidence="10">Splicing factor 3B subunit 3</fullName>
    </recommendedName>
</protein>